<evidence type="ECO:0000313" key="2">
    <source>
        <dbReference type="Proteomes" id="UP000233551"/>
    </source>
</evidence>
<dbReference type="EMBL" id="PGOL01000305">
    <property type="protein sequence ID" value="PKI72900.1"/>
    <property type="molecule type" value="Genomic_DNA"/>
</dbReference>
<accession>A0A2I0KX47</accession>
<comment type="caution">
    <text evidence="1">The sequence shown here is derived from an EMBL/GenBank/DDBJ whole genome shotgun (WGS) entry which is preliminary data.</text>
</comment>
<dbReference type="AlphaFoldDB" id="A0A2I0KX47"/>
<dbReference type="Proteomes" id="UP000233551">
    <property type="component" value="Unassembled WGS sequence"/>
</dbReference>
<reference evidence="1 2" key="1">
    <citation type="submission" date="2017-11" db="EMBL/GenBank/DDBJ databases">
        <title>De-novo sequencing of pomegranate (Punica granatum L.) genome.</title>
        <authorList>
            <person name="Akparov Z."/>
            <person name="Amiraslanov A."/>
            <person name="Hajiyeva S."/>
            <person name="Abbasov M."/>
            <person name="Kaur K."/>
            <person name="Hamwieh A."/>
            <person name="Solovyev V."/>
            <person name="Salamov A."/>
            <person name="Braich B."/>
            <person name="Kosarev P."/>
            <person name="Mahmoud A."/>
            <person name="Hajiyev E."/>
            <person name="Babayeva S."/>
            <person name="Izzatullayeva V."/>
            <person name="Mammadov A."/>
            <person name="Mammadov A."/>
            <person name="Sharifova S."/>
            <person name="Ojaghi J."/>
            <person name="Eynullazada K."/>
            <person name="Bayramov B."/>
            <person name="Abdulazimova A."/>
            <person name="Shahmuradov I."/>
        </authorList>
    </citation>
    <scope>NUCLEOTIDE SEQUENCE [LARGE SCALE GENOMIC DNA]</scope>
    <source>
        <strain evidence="2">cv. AG2017</strain>
        <tissue evidence="1">Leaf</tissue>
    </source>
</reference>
<gene>
    <name evidence="1" type="ORF">CRG98_006702</name>
</gene>
<keyword evidence="2" id="KW-1185">Reference proteome</keyword>
<evidence type="ECO:0000313" key="1">
    <source>
        <dbReference type="EMBL" id="PKI72900.1"/>
    </source>
</evidence>
<proteinExistence type="predicted"/>
<organism evidence="1 2">
    <name type="scientific">Punica granatum</name>
    <name type="common">Pomegranate</name>
    <dbReference type="NCBI Taxonomy" id="22663"/>
    <lineage>
        <taxon>Eukaryota</taxon>
        <taxon>Viridiplantae</taxon>
        <taxon>Streptophyta</taxon>
        <taxon>Embryophyta</taxon>
        <taxon>Tracheophyta</taxon>
        <taxon>Spermatophyta</taxon>
        <taxon>Magnoliopsida</taxon>
        <taxon>eudicotyledons</taxon>
        <taxon>Gunneridae</taxon>
        <taxon>Pentapetalae</taxon>
        <taxon>rosids</taxon>
        <taxon>malvids</taxon>
        <taxon>Myrtales</taxon>
        <taxon>Lythraceae</taxon>
        <taxon>Punica</taxon>
    </lineage>
</organism>
<name>A0A2I0KX47_PUNGR</name>
<protein>
    <submittedName>
        <fullName evidence="1">Uncharacterized protein</fullName>
    </submittedName>
</protein>
<sequence>MLDELGRTDWAELQWGWTRPNGLLLGLANGLRPGPDWAGLGRRDLGRLSYRWTGLGCRWTRVALLDADRHELCPATRKK</sequence>